<feature type="domain" description="CheC-like protein" evidence="3">
    <location>
        <begin position="9"/>
        <end position="46"/>
    </location>
</feature>
<evidence type="ECO:0000259" key="3">
    <source>
        <dbReference type="Pfam" id="PF04509"/>
    </source>
</evidence>
<comment type="caution">
    <text evidence="4">The sequence shown here is derived from an EMBL/GenBank/DDBJ whole genome shotgun (WGS) entry which is preliminary data.</text>
</comment>
<dbReference type="Pfam" id="PF04509">
    <property type="entry name" value="CheC"/>
    <property type="match status" value="2"/>
</dbReference>
<reference evidence="4 5" key="1">
    <citation type="submission" date="2024-05" db="EMBL/GenBank/DDBJ databases">
        <authorList>
            <person name="Haq I."/>
            <person name="Ullah Z."/>
            <person name="Ahmad R."/>
            <person name="Li M."/>
            <person name="Tong Y."/>
        </authorList>
    </citation>
    <scope>NUCLEOTIDE SEQUENCE [LARGE SCALE GENOMIC DNA]</scope>
    <source>
        <strain evidence="4 5">16A2E</strain>
    </source>
</reference>
<dbReference type="CDD" id="cd17909">
    <property type="entry name" value="CheC_ClassI"/>
    <property type="match status" value="1"/>
</dbReference>
<accession>A0ABU9XFG2</accession>
<dbReference type="PANTHER" id="PTHR43693:SF1">
    <property type="entry name" value="PROTEIN PHOSPHATASE CHEZ"/>
    <property type="match status" value="1"/>
</dbReference>
<name>A0ABU9XFG2_9BACI</name>
<dbReference type="InterPro" id="IPR050992">
    <property type="entry name" value="CheZ_family_phosphatases"/>
</dbReference>
<evidence type="ECO:0000313" key="5">
    <source>
        <dbReference type="Proteomes" id="UP001444625"/>
    </source>
</evidence>
<evidence type="ECO:0000313" key="4">
    <source>
        <dbReference type="EMBL" id="MEN2766426.1"/>
    </source>
</evidence>
<sequence length="212" mass="23092">MNYEQLSLIQLDALREIGNIGAGNAATSMSKLIDKKVDMEVPDIKIVAFDEVMEMVGGADNLVVGILFEIHGKAPGMVYLLFSLEEAESLTKHLTNNEDIKLFDSEADNEIAFSALREAGNILAGSYLSALSDFTNINMQPSVPHLSVDMAGAILTVGLLQVSEVTDYAIIINTKINDLNEKHNGINGQFLLLPSPESFTKIFQALGIQDYE</sequence>
<keyword evidence="1" id="KW-0145">Chemotaxis</keyword>
<keyword evidence="5" id="KW-1185">Reference proteome</keyword>
<proteinExistence type="predicted"/>
<dbReference type="Proteomes" id="UP001444625">
    <property type="component" value="Unassembled WGS sequence"/>
</dbReference>
<dbReference type="PANTHER" id="PTHR43693">
    <property type="entry name" value="PROTEIN PHOSPHATASE CHEZ"/>
    <property type="match status" value="1"/>
</dbReference>
<keyword evidence="2" id="KW-0378">Hydrolase</keyword>
<organism evidence="4 5">
    <name type="scientific">Ornithinibacillus xuwenensis</name>
    <dbReference type="NCBI Taxonomy" id="3144668"/>
    <lineage>
        <taxon>Bacteria</taxon>
        <taxon>Bacillati</taxon>
        <taxon>Bacillota</taxon>
        <taxon>Bacilli</taxon>
        <taxon>Bacillales</taxon>
        <taxon>Bacillaceae</taxon>
        <taxon>Ornithinibacillus</taxon>
    </lineage>
</organism>
<dbReference type="RefSeq" id="WP_345823875.1">
    <property type="nucleotide sequence ID" value="NZ_JBDIML010000001.1"/>
</dbReference>
<evidence type="ECO:0000256" key="2">
    <source>
        <dbReference type="ARBA" id="ARBA00022801"/>
    </source>
</evidence>
<gene>
    <name evidence="4" type="ORF">ABC228_04440</name>
</gene>
<dbReference type="EMBL" id="JBDIML010000001">
    <property type="protein sequence ID" value="MEN2766426.1"/>
    <property type="molecule type" value="Genomic_DNA"/>
</dbReference>
<dbReference type="SUPFAM" id="SSF103039">
    <property type="entry name" value="CheC-like"/>
    <property type="match status" value="1"/>
</dbReference>
<protein>
    <submittedName>
        <fullName evidence="4">Chemotaxis protein CheC</fullName>
    </submittedName>
</protein>
<dbReference type="InterPro" id="IPR007597">
    <property type="entry name" value="CheC"/>
</dbReference>
<dbReference type="Gene3D" id="3.40.1550.10">
    <property type="entry name" value="CheC-like"/>
    <property type="match status" value="1"/>
</dbReference>
<dbReference type="InterPro" id="IPR028976">
    <property type="entry name" value="CheC-like_sf"/>
</dbReference>
<feature type="domain" description="CheC-like protein" evidence="3">
    <location>
        <begin position="114"/>
        <end position="147"/>
    </location>
</feature>
<evidence type="ECO:0000256" key="1">
    <source>
        <dbReference type="ARBA" id="ARBA00022500"/>
    </source>
</evidence>